<dbReference type="Gene3D" id="3.20.20.70">
    <property type="entry name" value="Aldolase class I"/>
    <property type="match status" value="1"/>
</dbReference>
<dbReference type="Pfam" id="PF03060">
    <property type="entry name" value="NMO"/>
    <property type="match status" value="1"/>
</dbReference>
<dbReference type="EMBL" id="CP045929">
    <property type="protein sequence ID" value="QGK69258.1"/>
    <property type="molecule type" value="Genomic_DNA"/>
</dbReference>
<evidence type="ECO:0000256" key="1">
    <source>
        <dbReference type="ARBA" id="ARBA00001917"/>
    </source>
</evidence>
<dbReference type="InterPro" id="IPR004136">
    <property type="entry name" value="NMO"/>
</dbReference>
<dbReference type="GO" id="GO:0009636">
    <property type="term" value="P:response to toxic substance"/>
    <property type="evidence" value="ECO:0007669"/>
    <property type="project" value="UniProtKB-KW"/>
</dbReference>
<keyword evidence="6" id="KW-0560">Oxidoreductase</keyword>
<dbReference type="PANTHER" id="PTHR42747:SF3">
    <property type="entry name" value="NITRONATE MONOOXYGENASE-RELATED"/>
    <property type="match status" value="1"/>
</dbReference>
<keyword evidence="4" id="KW-0285">Flavoprotein</keyword>
<comment type="cofactor">
    <cofactor evidence="1">
        <name>FMN</name>
        <dbReference type="ChEBI" id="CHEBI:58210"/>
    </cofactor>
</comment>
<evidence type="ECO:0000256" key="5">
    <source>
        <dbReference type="ARBA" id="ARBA00022643"/>
    </source>
</evidence>
<accession>A0A5Q3Q3R7</accession>
<dbReference type="AlphaFoldDB" id="A0A5Q3Q3R7"/>
<dbReference type="CDD" id="cd04730">
    <property type="entry name" value="NPD_like"/>
    <property type="match status" value="1"/>
</dbReference>
<dbReference type="InterPro" id="IPR013785">
    <property type="entry name" value="Aldolase_TIM"/>
</dbReference>
<keyword evidence="5" id="KW-0288">FMN</keyword>
<evidence type="ECO:0000313" key="10">
    <source>
        <dbReference type="EMBL" id="QGK69258.1"/>
    </source>
</evidence>
<keyword evidence="11" id="KW-1185">Reference proteome</keyword>
<dbReference type="Proteomes" id="UP000371041">
    <property type="component" value="Chromosome"/>
</dbReference>
<comment type="similarity">
    <text evidence="2">Belongs to the nitronate monooxygenase family. NMO class I subfamily.</text>
</comment>
<dbReference type="SUPFAM" id="SSF51412">
    <property type="entry name" value="Inosine monophosphate dehydrogenase (IMPDH)"/>
    <property type="match status" value="1"/>
</dbReference>
<dbReference type="KEGG" id="sace:GIY23_06655"/>
<name>A0A5Q3Q3R7_9PSEU</name>
<evidence type="ECO:0000256" key="6">
    <source>
        <dbReference type="ARBA" id="ARBA00023002"/>
    </source>
</evidence>
<dbReference type="GO" id="GO:0018580">
    <property type="term" value="F:nitronate monooxygenase activity"/>
    <property type="evidence" value="ECO:0007669"/>
    <property type="project" value="InterPro"/>
</dbReference>
<comment type="catalytic activity">
    <reaction evidence="9">
        <text>3 propionate 3-nitronate + 3 O2 + H2O = 3 3-oxopropanoate + 2 nitrate + nitrite + H2O2 + 3 H(+)</text>
        <dbReference type="Rhea" id="RHEA:57332"/>
        <dbReference type="ChEBI" id="CHEBI:15377"/>
        <dbReference type="ChEBI" id="CHEBI:15378"/>
        <dbReference type="ChEBI" id="CHEBI:15379"/>
        <dbReference type="ChEBI" id="CHEBI:16240"/>
        <dbReference type="ChEBI" id="CHEBI:16301"/>
        <dbReference type="ChEBI" id="CHEBI:17632"/>
        <dbReference type="ChEBI" id="CHEBI:33190"/>
        <dbReference type="ChEBI" id="CHEBI:136067"/>
    </reaction>
</comment>
<sequence>MIVERLPIVAAPMAGGASTPELVAAVSATGATGFLAAGYLSEDALSEQIARTRELTVEPFGVNLFVPGARNPADLSAYVERVGDEAQRYGVEPGSPHWDDDDYQAKVELVLAERVPMVSFTFGAPEKATVQRLHATGTEVIVTVTTPQEARTAVDVGADVLCVQGSDAGGHRSVFEDDADTPGGGTLLGTLSAVRLVAATVDVPLIAAGGLVTGADVAAVLSAGAAAAQFGTAFLLADEAGTAPTQRDELLAGTRDTALTRAFSGRPARGLVNRFLTEQSEHAPAAYPQLHHLTRPVRGAAGKAGDPEAMSLWAGQTYSLARPLPAAELVRTLADEARAAVGDAQRRLGG</sequence>
<evidence type="ECO:0000256" key="3">
    <source>
        <dbReference type="ARBA" id="ARBA00022575"/>
    </source>
</evidence>
<dbReference type="PANTHER" id="PTHR42747">
    <property type="entry name" value="NITRONATE MONOOXYGENASE-RELATED"/>
    <property type="match status" value="1"/>
</dbReference>
<keyword evidence="3" id="KW-0216">Detoxification</keyword>
<protein>
    <recommendedName>
        <fullName evidence="8">Propionate 3-nitronate monooxygenase</fullName>
    </recommendedName>
</protein>
<proteinExistence type="inferred from homology"/>
<evidence type="ECO:0000256" key="8">
    <source>
        <dbReference type="ARBA" id="ARBA00031155"/>
    </source>
</evidence>
<evidence type="ECO:0000256" key="2">
    <source>
        <dbReference type="ARBA" id="ARBA00009881"/>
    </source>
</evidence>
<evidence type="ECO:0000256" key="4">
    <source>
        <dbReference type="ARBA" id="ARBA00022630"/>
    </source>
</evidence>
<reference evidence="11" key="1">
    <citation type="submission" date="2019-11" db="EMBL/GenBank/DDBJ databases">
        <title>The complete genome sequence of Saccharopolyspora sp. E2A.</title>
        <authorList>
            <person name="Zhang G."/>
        </authorList>
    </citation>
    <scope>NUCLEOTIDE SEQUENCE [LARGE SCALE GENOMIC DNA]</scope>
    <source>
        <strain evidence="11">E2A</strain>
    </source>
</reference>
<evidence type="ECO:0000256" key="7">
    <source>
        <dbReference type="ARBA" id="ARBA00023033"/>
    </source>
</evidence>
<gene>
    <name evidence="10" type="ORF">GIY23_06655</name>
</gene>
<evidence type="ECO:0000313" key="11">
    <source>
        <dbReference type="Proteomes" id="UP000371041"/>
    </source>
</evidence>
<evidence type="ECO:0000256" key="9">
    <source>
        <dbReference type="ARBA" id="ARBA00049401"/>
    </source>
</evidence>
<keyword evidence="7 10" id="KW-0503">Monooxygenase</keyword>
<dbReference type="RefSeq" id="WP_154075858.1">
    <property type="nucleotide sequence ID" value="NZ_CP045929.1"/>
</dbReference>
<organism evidence="10 11">
    <name type="scientific">Allosaccharopolyspora coralli</name>
    <dbReference type="NCBI Taxonomy" id="2665642"/>
    <lineage>
        <taxon>Bacteria</taxon>
        <taxon>Bacillati</taxon>
        <taxon>Actinomycetota</taxon>
        <taxon>Actinomycetes</taxon>
        <taxon>Pseudonocardiales</taxon>
        <taxon>Pseudonocardiaceae</taxon>
        <taxon>Allosaccharopolyspora</taxon>
    </lineage>
</organism>